<evidence type="ECO:0000313" key="3">
    <source>
        <dbReference type="Proteomes" id="UP000050902"/>
    </source>
</evidence>
<evidence type="ECO:0000256" key="1">
    <source>
        <dbReference type="SAM" id="Phobius"/>
    </source>
</evidence>
<keyword evidence="1" id="KW-1133">Transmembrane helix</keyword>
<organism evidence="2 3">
    <name type="scientific">Stenotrophomonas nitritireducens</name>
    <dbReference type="NCBI Taxonomy" id="83617"/>
    <lineage>
        <taxon>Bacteria</taxon>
        <taxon>Pseudomonadati</taxon>
        <taxon>Pseudomonadota</taxon>
        <taxon>Gammaproteobacteria</taxon>
        <taxon>Lysobacterales</taxon>
        <taxon>Lysobacteraceae</taxon>
        <taxon>Stenotrophomonas</taxon>
    </lineage>
</organism>
<name>A0ABR5NGN1_9GAMM</name>
<evidence type="ECO:0000313" key="2">
    <source>
        <dbReference type="EMBL" id="KRG54786.1"/>
    </source>
</evidence>
<gene>
    <name evidence="2" type="ORF">ABB22_15625</name>
</gene>
<keyword evidence="1" id="KW-0812">Transmembrane</keyword>
<sequence>MTALRPNYSLKSLLSVLQLLLELALVVFFIVYGLLHWSSISTAFVQLSPLWLLTCGLLYSAMHFFAVLATASLLRSLGCPRPYGMLFVIHIRRLPAKYLPGGIWHAVGRGADLVKDGIPIRRIGQLVGIEQLLAIWWSGFLGFVFAGLAFNGRIGRVASMIAMCWLIISLLALVWVRVRPGWRYLVEAVSAPEIVLAYVAGWICLAAGFTLYIWHGVDMLSSPLQVAASYLVSWMIGAIAFFAPQGIGVFEISMARALGQSGSLQADIIWFIGSYRLLVLTADLAIWGGGCAWFRVIRVR</sequence>
<comment type="caution">
    <text evidence="2">The sequence shown here is derived from an EMBL/GenBank/DDBJ whole genome shotgun (WGS) entry which is preliminary data.</text>
</comment>
<feature type="transmembrane region" description="Helical" evidence="1">
    <location>
        <begin position="226"/>
        <end position="248"/>
    </location>
</feature>
<feature type="transmembrane region" description="Helical" evidence="1">
    <location>
        <begin position="157"/>
        <end position="175"/>
    </location>
</feature>
<proteinExistence type="predicted"/>
<protein>
    <submittedName>
        <fullName evidence="2">Uncharacterized protein</fullName>
    </submittedName>
</protein>
<dbReference type="EMBL" id="LDJG01000028">
    <property type="protein sequence ID" value="KRG54786.1"/>
    <property type="molecule type" value="Genomic_DNA"/>
</dbReference>
<feature type="transmembrane region" description="Helical" evidence="1">
    <location>
        <begin position="132"/>
        <end position="150"/>
    </location>
</feature>
<reference evidence="2 3" key="1">
    <citation type="submission" date="2015-05" db="EMBL/GenBank/DDBJ databases">
        <title>Genome sequencing and analysis of members of genus Stenotrophomonas.</title>
        <authorList>
            <person name="Patil P.P."/>
            <person name="Midha S."/>
            <person name="Patil P.B."/>
        </authorList>
    </citation>
    <scope>NUCLEOTIDE SEQUENCE [LARGE SCALE GENOMIC DNA]</scope>
    <source>
        <strain evidence="2 3">DSM 12575</strain>
    </source>
</reference>
<feature type="transmembrane region" description="Helical" evidence="1">
    <location>
        <begin position="47"/>
        <end position="74"/>
    </location>
</feature>
<feature type="transmembrane region" description="Helical" evidence="1">
    <location>
        <begin position="12"/>
        <end position="35"/>
    </location>
</feature>
<accession>A0ABR5NGN1</accession>
<feature type="transmembrane region" description="Helical" evidence="1">
    <location>
        <begin position="195"/>
        <end position="214"/>
    </location>
</feature>
<dbReference type="Proteomes" id="UP000050902">
    <property type="component" value="Unassembled WGS sequence"/>
</dbReference>
<keyword evidence="1" id="KW-0472">Membrane</keyword>
<feature type="transmembrane region" description="Helical" evidence="1">
    <location>
        <begin position="268"/>
        <end position="294"/>
    </location>
</feature>
<keyword evidence="3" id="KW-1185">Reference proteome</keyword>